<sequence length="195" mass="22679">MIPSKITLNKQPYNYFSTQSTLSKDEELFIISWMEKMAPWKLKVTDFYQQYEFSLQHIKLPPEISFLTKKEFISNLKDRVESIFSVNLSNEIDVVAHKLEKNQTIKIHNDMRDVENRETHRILFQLNKNFQEENGGFLLILDEQEIVEVIHPVSGSVQGFEISSKSNHAVSTVHNGERLTIVYSFRAIANSLQST</sequence>
<dbReference type="Pfam" id="PF13640">
    <property type="entry name" value="2OG-FeII_Oxy_3"/>
    <property type="match status" value="1"/>
</dbReference>
<reference evidence="2" key="2">
    <citation type="submission" date="2021-01" db="EMBL/GenBank/DDBJ databases">
        <authorList>
            <person name="Vargas Peralta D."/>
        </authorList>
    </citation>
    <scope>NUCLEOTIDE SEQUENCE</scope>
    <source>
        <strain evidence="2">A3</strain>
    </source>
</reference>
<dbReference type="Gene3D" id="2.60.120.620">
    <property type="entry name" value="q2cbj1_9rhob like domain"/>
    <property type="match status" value="1"/>
</dbReference>
<evidence type="ECO:0000259" key="1">
    <source>
        <dbReference type="Pfam" id="PF13640"/>
    </source>
</evidence>
<name>A0AAW4P2T7_9GAMM</name>
<feature type="domain" description="Prolyl 4-hydroxylase alpha subunit Fe(2+) 2OG dioxygenase" evidence="1">
    <location>
        <begin position="98"/>
        <end position="183"/>
    </location>
</feature>
<evidence type="ECO:0000313" key="2">
    <source>
        <dbReference type="EMBL" id="MBW5893789.1"/>
    </source>
</evidence>
<dbReference type="InterPro" id="IPR044862">
    <property type="entry name" value="Pro_4_hyd_alph_FE2OG_OXY"/>
</dbReference>
<dbReference type="RefSeq" id="WP_219680758.1">
    <property type="nucleotide sequence ID" value="NZ_JAESHX010000081.1"/>
</dbReference>
<organism evidence="2 3">
    <name type="scientific">Pectobacterium polaris</name>
    <dbReference type="NCBI Taxonomy" id="2042057"/>
    <lineage>
        <taxon>Bacteria</taxon>
        <taxon>Pseudomonadati</taxon>
        <taxon>Pseudomonadota</taxon>
        <taxon>Gammaproteobacteria</taxon>
        <taxon>Enterobacterales</taxon>
        <taxon>Pectobacteriaceae</taxon>
        <taxon>Pectobacterium</taxon>
    </lineage>
</organism>
<dbReference type="Proteomes" id="UP000696310">
    <property type="component" value="Unassembled WGS sequence"/>
</dbReference>
<gene>
    <name evidence="2" type="ORF">IM880_16375</name>
</gene>
<accession>A0AAW4P2T7</accession>
<evidence type="ECO:0000313" key="3">
    <source>
        <dbReference type="Proteomes" id="UP000696310"/>
    </source>
</evidence>
<protein>
    <submittedName>
        <fullName evidence="2">2OG-Fe(II) oxygenase</fullName>
    </submittedName>
</protein>
<dbReference type="AlphaFoldDB" id="A0AAW4P2T7"/>
<proteinExistence type="predicted"/>
<reference evidence="2" key="1">
    <citation type="journal article" date="2021" name="bioRxiv">
        <title>Identification of Pectobacterium species isolated from the soft rot of tetecho (Neobuxbaumia tetetzo), a columnar cactus, and associated metagenomics.</title>
        <authorList>
            <person name="Vargas-Peralta D."/>
            <person name="Narvaez-Barragan D.A."/>
            <person name="de Sandozequi A."/>
            <person name="Romero-Gutierrez M.F."/>
            <person name="Segovia L."/>
            <person name="Martinez-Anaya C."/>
            <person name="Alcaraz L.D."/>
            <person name="de la Torre Almaraz R."/>
        </authorList>
    </citation>
    <scope>NUCLEOTIDE SEQUENCE</scope>
    <source>
        <strain evidence="2">A3</strain>
    </source>
</reference>
<dbReference type="NCBIfam" id="NF041706">
    <property type="entry name" value="2OG_matur_YhhC"/>
    <property type="match status" value="1"/>
</dbReference>
<dbReference type="EMBL" id="JAESHX010000081">
    <property type="protein sequence ID" value="MBW5893789.1"/>
    <property type="molecule type" value="Genomic_DNA"/>
</dbReference>
<comment type="caution">
    <text evidence="2">The sequence shown here is derived from an EMBL/GenBank/DDBJ whole genome shotgun (WGS) entry which is preliminary data.</text>
</comment>